<dbReference type="PANTHER" id="PTHR17630:SF105">
    <property type="entry name" value="DIENELACTONE HYDROLASE FAMILY PROTEIN (AFU_ORTHOLOGUE AFUA_4G08790)"/>
    <property type="match status" value="1"/>
</dbReference>
<feature type="domain" description="Dienelactone hydrolase" evidence="1">
    <location>
        <begin position="31"/>
        <end position="306"/>
    </location>
</feature>
<comment type="caution">
    <text evidence="2">The sequence shown here is derived from an EMBL/GenBank/DDBJ whole genome shotgun (WGS) entry which is preliminary data.</text>
</comment>
<sequence>MAMLCSDCFRGTLRGDVVPTGAEETIYGRPTYVARPEPGVNPIGTVVIIPDAFGWTLRNTRALADAYARRVPCVVYLPDFMDGHPLPAWALDSLEAKPAADASIPARAWHAVSTALLYARIVVPFFLRNRPAAALPRIRRWLRALRTEQGADARIGAAGFCWGGLFAVLLAHDDAENLAAVSAPGGAARPELQTPSRFVPVVDCAFAAHPSLVKVPEHIAKAARPLSVANGDDDEWMGKNAMQTLVATVGRKNAAATAAAAGEERFEAVVYPGAAHGFAVRGDRDDPRQRERGEQSEDQAVRWFQRWMRA</sequence>
<evidence type="ECO:0000259" key="1">
    <source>
        <dbReference type="Pfam" id="PF01738"/>
    </source>
</evidence>
<reference evidence="2 3" key="1">
    <citation type="journal article" date="2024" name="Commun. Biol.">
        <title>Comparative genomic analysis of thermophilic fungi reveals convergent evolutionary adaptations and gene losses.</title>
        <authorList>
            <person name="Steindorff A.S."/>
            <person name="Aguilar-Pontes M.V."/>
            <person name="Robinson A.J."/>
            <person name="Andreopoulos B."/>
            <person name="LaButti K."/>
            <person name="Kuo A."/>
            <person name="Mondo S."/>
            <person name="Riley R."/>
            <person name="Otillar R."/>
            <person name="Haridas S."/>
            <person name="Lipzen A."/>
            <person name="Grimwood J."/>
            <person name="Schmutz J."/>
            <person name="Clum A."/>
            <person name="Reid I.D."/>
            <person name="Moisan M.C."/>
            <person name="Butler G."/>
            <person name="Nguyen T.T.M."/>
            <person name="Dewar K."/>
            <person name="Conant G."/>
            <person name="Drula E."/>
            <person name="Henrissat B."/>
            <person name="Hansel C."/>
            <person name="Singer S."/>
            <person name="Hutchinson M.I."/>
            <person name="de Vries R.P."/>
            <person name="Natvig D.O."/>
            <person name="Powell A.J."/>
            <person name="Tsang A."/>
            <person name="Grigoriev I.V."/>
        </authorList>
    </citation>
    <scope>NUCLEOTIDE SEQUENCE [LARGE SCALE GENOMIC DNA]</scope>
    <source>
        <strain evidence="2 3">ATCC 22073</strain>
    </source>
</reference>
<proteinExistence type="predicted"/>
<keyword evidence="3" id="KW-1185">Reference proteome</keyword>
<dbReference type="Pfam" id="PF01738">
    <property type="entry name" value="DLH"/>
    <property type="match status" value="1"/>
</dbReference>
<dbReference type="InterPro" id="IPR002925">
    <property type="entry name" value="Dienelactn_hydro"/>
</dbReference>
<dbReference type="Gene3D" id="3.40.50.1820">
    <property type="entry name" value="alpha/beta hydrolase"/>
    <property type="match status" value="1"/>
</dbReference>
<dbReference type="SUPFAM" id="SSF53474">
    <property type="entry name" value="alpha/beta-Hydrolases"/>
    <property type="match status" value="1"/>
</dbReference>
<dbReference type="GeneID" id="98122398"/>
<dbReference type="RefSeq" id="XP_070869511.1">
    <property type="nucleotide sequence ID" value="XM_071007754.1"/>
</dbReference>
<dbReference type="Proteomes" id="UP001600064">
    <property type="component" value="Unassembled WGS sequence"/>
</dbReference>
<dbReference type="PANTHER" id="PTHR17630">
    <property type="entry name" value="DIENELACTONE HYDROLASE"/>
    <property type="match status" value="1"/>
</dbReference>
<name>A0ABR4DKE3_9PEZI</name>
<evidence type="ECO:0000313" key="3">
    <source>
        <dbReference type="Proteomes" id="UP001600064"/>
    </source>
</evidence>
<dbReference type="EMBL" id="JAZGUE010000001">
    <property type="protein sequence ID" value="KAL2270787.1"/>
    <property type="molecule type" value="Genomic_DNA"/>
</dbReference>
<gene>
    <name evidence="2" type="ORF">VTJ83DRAFT_158</name>
</gene>
<accession>A0ABR4DKE3</accession>
<organism evidence="2 3">
    <name type="scientific">Remersonia thermophila</name>
    <dbReference type="NCBI Taxonomy" id="72144"/>
    <lineage>
        <taxon>Eukaryota</taxon>
        <taxon>Fungi</taxon>
        <taxon>Dikarya</taxon>
        <taxon>Ascomycota</taxon>
        <taxon>Pezizomycotina</taxon>
        <taxon>Sordariomycetes</taxon>
        <taxon>Sordariomycetidae</taxon>
        <taxon>Sordariales</taxon>
        <taxon>Sordariales incertae sedis</taxon>
        <taxon>Remersonia</taxon>
    </lineage>
</organism>
<protein>
    <recommendedName>
        <fullName evidence="1">Dienelactone hydrolase domain-containing protein</fullName>
    </recommendedName>
</protein>
<dbReference type="InterPro" id="IPR029058">
    <property type="entry name" value="AB_hydrolase_fold"/>
</dbReference>
<evidence type="ECO:0000313" key="2">
    <source>
        <dbReference type="EMBL" id="KAL2270787.1"/>
    </source>
</evidence>